<organism evidence="1 2">
    <name type="scientific">Caerostris extrusa</name>
    <name type="common">Bark spider</name>
    <name type="synonym">Caerostris bankana</name>
    <dbReference type="NCBI Taxonomy" id="172846"/>
    <lineage>
        <taxon>Eukaryota</taxon>
        <taxon>Metazoa</taxon>
        <taxon>Ecdysozoa</taxon>
        <taxon>Arthropoda</taxon>
        <taxon>Chelicerata</taxon>
        <taxon>Arachnida</taxon>
        <taxon>Araneae</taxon>
        <taxon>Araneomorphae</taxon>
        <taxon>Entelegynae</taxon>
        <taxon>Araneoidea</taxon>
        <taxon>Araneidae</taxon>
        <taxon>Caerostris</taxon>
    </lineage>
</organism>
<name>A0AAV4MC04_CAEEX</name>
<reference evidence="1 2" key="1">
    <citation type="submission" date="2021-06" db="EMBL/GenBank/DDBJ databases">
        <title>Caerostris extrusa draft genome.</title>
        <authorList>
            <person name="Kono N."/>
            <person name="Arakawa K."/>
        </authorList>
    </citation>
    <scope>NUCLEOTIDE SEQUENCE [LARGE SCALE GENOMIC DNA]</scope>
</reference>
<dbReference type="Proteomes" id="UP001054945">
    <property type="component" value="Unassembled WGS sequence"/>
</dbReference>
<comment type="caution">
    <text evidence="1">The sequence shown here is derived from an EMBL/GenBank/DDBJ whole genome shotgun (WGS) entry which is preliminary data.</text>
</comment>
<keyword evidence="2" id="KW-1185">Reference proteome</keyword>
<sequence>MQLLSTVTEAVASKRKHLSRNMGLATPHRHTLQKPPNTRRNSTSLPIRATLTSSCSSQYGISTNYHQLRILPLATSTAVRFSSTTRDSSALLQVATPSLSAAPSTLPPTLLLTPTYHLSSTQNQTINWNCTCVPLSHPSTKGHFKSNLPKQIETIP</sequence>
<proteinExistence type="predicted"/>
<gene>
    <name evidence="1" type="ORF">CEXT_135901</name>
</gene>
<dbReference type="EMBL" id="BPLR01002063">
    <property type="protein sequence ID" value="GIX69544.1"/>
    <property type="molecule type" value="Genomic_DNA"/>
</dbReference>
<evidence type="ECO:0000313" key="1">
    <source>
        <dbReference type="EMBL" id="GIX69544.1"/>
    </source>
</evidence>
<protein>
    <submittedName>
        <fullName evidence="1">Uncharacterized protein</fullName>
    </submittedName>
</protein>
<dbReference type="AlphaFoldDB" id="A0AAV4MC04"/>
<evidence type="ECO:0000313" key="2">
    <source>
        <dbReference type="Proteomes" id="UP001054945"/>
    </source>
</evidence>
<accession>A0AAV4MC04</accession>